<evidence type="ECO:0000259" key="1">
    <source>
        <dbReference type="Pfam" id="PF13472"/>
    </source>
</evidence>
<name>A0A6I4HS05_ACIBA</name>
<sequence length="223" mass="25434">MFLLLLANFFNPDISSWVKNKLNISTNSELNPYYKKMVVVHQRMDGSIREGSIFFLGDSITQSLNVNSVTNQGINYGIGGDTTFGLLNRIKYYNSLNKADKILVAIGINDFIFNRTSKEIIENYEKIFELLPKDKKVFINSVLPVTYQYTENSDKITIKQIVELNHELKKFCSLKPNCEFINSYGLFADSAGFLKKSYDTGDGIHLNTEGYNLLIKILKVKIN</sequence>
<proteinExistence type="predicted"/>
<dbReference type="InterPro" id="IPR036514">
    <property type="entry name" value="SGNH_hydro_sf"/>
</dbReference>
<comment type="caution">
    <text evidence="2">The sequence shown here is derived from an EMBL/GenBank/DDBJ whole genome shotgun (WGS) entry which is preliminary data.</text>
</comment>
<feature type="domain" description="SGNH hydrolase-type esterase" evidence="1">
    <location>
        <begin position="56"/>
        <end position="212"/>
    </location>
</feature>
<dbReference type="SUPFAM" id="SSF52266">
    <property type="entry name" value="SGNH hydrolase"/>
    <property type="match status" value="1"/>
</dbReference>
<dbReference type="AlphaFoldDB" id="A0A6I4HS05"/>
<dbReference type="RefSeq" id="WP_042052188.1">
    <property type="nucleotide sequence ID" value="NZ_JBPBDG010000042.1"/>
</dbReference>
<dbReference type="GO" id="GO:0004622">
    <property type="term" value="F:phosphatidylcholine lysophospholipase activity"/>
    <property type="evidence" value="ECO:0007669"/>
    <property type="project" value="TreeGrafter"/>
</dbReference>
<accession>A0A6I4HS05</accession>
<gene>
    <name evidence="3" type="ORF">CBE85_18610</name>
    <name evidence="2" type="ORF">GNY86_21190</name>
</gene>
<dbReference type="Gene3D" id="3.40.50.1110">
    <property type="entry name" value="SGNH hydrolase"/>
    <property type="match status" value="1"/>
</dbReference>
<dbReference type="InterPro" id="IPR051532">
    <property type="entry name" value="Ester_Hydrolysis_Enzymes"/>
</dbReference>
<dbReference type="InterPro" id="IPR013830">
    <property type="entry name" value="SGNH_hydro"/>
</dbReference>
<evidence type="ECO:0000313" key="5">
    <source>
        <dbReference type="Proteomes" id="UP000439424"/>
    </source>
</evidence>
<dbReference type="Proteomes" id="UP000439424">
    <property type="component" value="Unassembled WGS sequence"/>
</dbReference>
<dbReference type="Proteomes" id="UP000197394">
    <property type="component" value="Unassembled WGS sequence"/>
</dbReference>
<evidence type="ECO:0000313" key="2">
    <source>
        <dbReference type="EMBL" id="MVM94051.1"/>
    </source>
</evidence>
<evidence type="ECO:0000313" key="3">
    <source>
        <dbReference type="EMBL" id="OWK65094.1"/>
    </source>
</evidence>
<dbReference type="PANTHER" id="PTHR30383:SF5">
    <property type="entry name" value="SGNH HYDROLASE-TYPE ESTERASE DOMAIN-CONTAINING PROTEIN"/>
    <property type="match status" value="1"/>
</dbReference>
<dbReference type="Pfam" id="PF13472">
    <property type="entry name" value="Lipase_GDSL_2"/>
    <property type="match status" value="1"/>
</dbReference>
<evidence type="ECO:0000313" key="4">
    <source>
        <dbReference type="Proteomes" id="UP000197394"/>
    </source>
</evidence>
<reference evidence="2 5" key="2">
    <citation type="submission" date="2019-11" db="EMBL/GenBank/DDBJ databases">
        <title>Multidrug-resistant Acinetobacter baumannii moving toward extensively drug-resistant over fifteen years in South of Brazil.</title>
        <authorList>
            <person name="Fedrigo N.H."/>
            <person name="Cerdeira L."/>
            <person name="Fuga B."/>
            <person name="Marini P.V.B."/>
            <person name="Shinohara D.R."/>
            <person name="Carrara-Marroni F.E."/>
            <person name="Lincopan N."/>
            <person name="Tognim M.C.B."/>
        </authorList>
    </citation>
    <scope>NUCLEOTIDE SEQUENCE [LARGE SCALE GENOMIC DNA]</scope>
    <source>
        <strain evidence="2 5">Ac576</strain>
    </source>
</reference>
<dbReference type="EMBL" id="WPIP01000429">
    <property type="protein sequence ID" value="MVM94051.1"/>
    <property type="molecule type" value="Genomic_DNA"/>
</dbReference>
<organism evidence="2 5">
    <name type="scientific">Acinetobacter baumannii</name>
    <dbReference type="NCBI Taxonomy" id="470"/>
    <lineage>
        <taxon>Bacteria</taxon>
        <taxon>Pseudomonadati</taxon>
        <taxon>Pseudomonadota</taxon>
        <taxon>Gammaproteobacteria</taxon>
        <taxon>Moraxellales</taxon>
        <taxon>Moraxellaceae</taxon>
        <taxon>Acinetobacter</taxon>
        <taxon>Acinetobacter calcoaceticus/baumannii complex</taxon>
    </lineage>
</organism>
<dbReference type="PANTHER" id="PTHR30383">
    <property type="entry name" value="THIOESTERASE 1/PROTEASE 1/LYSOPHOSPHOLIPASE L1"/>
    <property type="match status" value="1"/>
</dbReference>
<protein>
    <submittedName>
        <fullName evidence="2">GDSL family lipase</fullName>
    </submittedName>
</protein>
<dbReference type="EMBL" id="NGKM01000029">
    <property type="protein sequence ID" value="OWK65094.1"/>
    <property type="molecule type" value="Genomic_DNA"/>
</dbReference>
<reference evidence="3 4" key="1">
    <citation type="submission" date="2017-05" db="EMBL/GenBank/DDBJ databases">
        <title>Draft genome sequence of MDR A. baumannii AB360.</title>
        <authorList>
            <person name="Wareham D.W."/>
            <person name="Bean D.C."/>
        </authorList>
    </citation>
    <scope>NUCLEOTIDE SEQUENCE [LARGE SCALE GENOMIC DNA]</scope>
    <source>
        <strain evidence="3 4">AB360</strain>
    </source>
</reference>